<gene>
    <name evidence="10" type="ORF">K432DRAFT_428688</name>
</gene>
<feature type="transmembrane region" description="Helical" evidence="8">
    <location>
        <begin position="315"/>
        <end position="334"/>
    </location>
</feature>
<comment type="subcellular location">
    <subcellularLocation>
        <location evidence="1">Membrane</location>
        <topology evidence="1">Multi-pass membrane protein</topology>
    </subcellularLocation>
</comment>
<feature type="transmembrane region" description="Helical" evidence="8">
    <location>
        <begin position="369"/>
        <end position="394"/>
    </location>
</feature>
<evidence type="ECO:0000256" key="7">
    <source>
        <dbReference type="SAM" id="MobiDB-lite"/>
    </source>
</evidence>
<evidence type="ECO:0000256" key="2">
    <source>
        <dbReference type="ARBA" id="ARBA00006727"/>
    </source>
</evidence>
<dbReference type="PROSITE" id="PS50850">
    <property type="entry name" value="MFS"/>
    <property type="match status" value="1"/>
</dbReference>
<protein>
    <submittedName>
        <fullName evidence="10">MFS general substrate transporter</fullName>
    </submittedName>
</protein>
<evidence type="ECO:0000256" key="4">
    <source>
        <dbReference type="ARBA" id="ARBA00022692"/>
    </source>
</evidence>
<feature type="transmembrane region" description="Helical" evidence="8">
    <location>
        <begin position="440"/>
        <end position="460"/>
    </location>
</feature>
<evidence type="ECO:0000256" key="1">
    <source>
        <dbReference type="ARBA" id="ARBA00004141"/>
    </source>
</evidence>
<feature type="transmembrane region" description="Helical" evidence="8">
    <location>
        <begin position="346"/>
        <end position="363"/>
    </location>
</feature>
<evidence type="ECO:0000259" key="9">
    <source>
        <dbReference type="PROSITE" id="PS50850"/>
    </source>
</evidence>
<feature type="compositionally biased region" description="Polar residues" evidence="7">
    <location>
        <begin position="1"/>
        <end position="12"/>
    </location>
</feature>
<organism evidence="10 11">
    <name type="scientific">Lepidopterella palustris CBS 459.81</name>
    <dbReference type="NCBI Taxonomy" id="1314670"/>
    <lineage>
        <taxon>Eukaryota</taxon>
        <taxon>Fungi</taxon>
        <taxon>Dikarya</taxon>
        <taxon>Ascomycota</taxon>
        <taxon>Pezizomycotina</taxon>
        <taxon>Dothideomycetes</taxon>
        <taxon>Pleosporomycetidae</taxon>
        <taxon>Mytilinidiales</taxon>
        <taxon>Argynnaceae</taxon>
        <taxon>Lepidopterella</taxon>
    </lineage>
</organism>
<dbReference type="OrthoDB" id="5667at2759"/>
<dbReference type="GO" id="GO:0022857">
    <property type="term" value="F:transmembrane transporter activity"/>
    <property type="evidence" value="ECO:0007669"/>
    <property type="project" value="InterPro"/>
</dbReference>
<evidence type="ECO:0000256" key="6">
    <source>
        <dbReference type="ARBA" id="ARBA00023136"/>
    </source>
</evidence>
<feature type="region of interest" description="Disordered" evidence="7">
    <location>
        <begin position="1"/>
        <end position="45"/>
    </location>
</feature>
<feature type="compositionally biased region" description="Basic and acidic residues" evidence="7">
    <location>
        <begin position="33"/>
        <end position="42"/>
    </location>
</feature>
<dbReference type="SUPFAM" id="SSF103473">
    <property type="entry name" value="MFS general substrate transporter"/>
    <property type="match status" value="1"/>
</dbReference>
<evidence type="ECO:0000256" key="5">
    <source>
        <dbReference type="ARBA" id="ARBA00022989"/>
    </source>
</evidence>
<feature type="transmembrane region" description="Helical" evidence="8">
    <location>
        <begin position="151"/>
        <end position="170"/>
    </location>
</feature>
<dbReference type="Proteomes" id="UP000250266">
    <property type="component" value="Unassembled WGS sequence"/>
</dbReference>
<dbReference type="PANTHER" id="PTHR11360">
    <property type="entry name" value="MONOCARBOXYLATE TRANSPORTER"/>
    <property type="match status" value="1"/>
</dbReference>
<feature type="transmembrane region" description="Helical" evidence="8">
    <location>
        <begin position="278"/>
        <end position="303"/>
    </location>
</feature>
<dbReference type="InterPro" id="IPR020846">
    <property type="entry name" value="MFS_dom"/>
</dbReference>
<evidence type="ECO:0000313" key="10">
    <source>
        <dbReference type="EMBL" id="OCK76484.1"/>
    </source>
</evidence>
<proteinExistence type="inferred from homology"/>
<evidence type="ECO:0000256" key="3">
    <source>
        <dbReference type="ARBA" id="ARBA00022448"/>
    </source>
</evidence>
<evidence type="ECO:0000313" key="11">
    <source>
        <dbReference type="Proteomes" id="UP000250266"/>
    </source>
</evidence>
<comment type="similarity">
    <text evidence="2">Belongs to the major facilitator superfamily. Monocarboxylate porter (TC 2.A.1.13) family.</text>
</comment>
<reference evidence="10 11" key="1">
    <citation type="journal article" date="2016" name="Nat. Commun.">
        <title>Ectomycorrhizal ecology is imprinted in the genome of the dominant symbiotic fungus Cenococcum geophilum.</title>
        <authorList>
            <consortium name="DOE Joint Genome Institute"/>
            <person name="Peter M."/>
            <person name="Kohler A."/>
            <person name="Ohm R.A."/>
            <person name="Kuo A."/>
            <person name="Krutzmann J."/>
            <person name="Morin E."/>
            <person name="Arend M."/>
            <person name="Barry K.W."/>
            <person name="Binder M."/>
            <person name="Choi C."/>
            <person name="Clum A."/>
            <person name="Copeland A."/>
            <person name="Grisel N."/>
            <person name="Haridas S."/>
            <person name="Kipfer T."/>
            <person name="LaButti K."/>
            <person name="Lindquist E."/>
            <person name="Lipzen A."/>
            <person name="Maire R."/>
            <person name="Meier B."/>
            <person name="Mihaltcheva S."/>
            <person name="Molinier V."/>
            <person name="Murat C."/>
            <person name="Poggeler S."/>
            <person name="Quandt C.A."/>
            <person name="Sperisen C."/>
            <person name="Tritt A."/>
            <person name="Tisserant E."/>
            <person name="Crous P.W."/>
            <person name="Henrissat B."/>
            <person name="Nehls U."/>
            <person name="Egli S."/>
            <person name="Spatafora J.W."/>
            <person name="Grigoriev I.V."/>
            <person name="Martin F.M."/>
        </authorList>
    </citation>
    <scope>NUCLEOTIDE SEQUENCE [LARGE SCALE GENOMIC DNA]</scope>
    <source>
        <strain evidence="10 11">CBS 459.81</strain>
    </source>
</reference>
<keyword evidence="5 8" id="KW-1133">Transmembrane helix</keyword>
<feature type="transmembrane region" description="Helical" evidence="8">
    <location>
        <begin position="240"/>
        <end position="257"/>
    </location>
</feature>
<dbReference type="PANTHER" id="PTHR11360:SF224">
    <property type="entry name" value="MAJOR FACILITATOR SUPERFAMILY (MFS) PROFILE DOMAIN-CONTAINING PROTEIN-RELATED"/>
    <property type="match status" value="1"/>
</dbReference>
<name>A0A8E2JBJ5_9PEZI</name>
<feature type="transmembrane region" description="Helical" evidence="8">
    <location>
        <begin position="66"/>
        <end position="86"/>
    </location>
</feature>
<keyword evidence="11" id="KW-1185">Reference proteome</keyword>
<feature type="domain" description="Major facilitator superfamily (MFS) profile" evidence="9">
    <location>
        <begin position="279"/>
        <end position="469"/>
    </location>
</feature>
<keyword evidence="3" id="KW-0813">Transport</keyword>
<dbReference type="GO" id="GO:0016020">
    <property type="term" value="C:membrane"/>
    <property type="evidence" value="ECO:0007669"/>
    <property type="project" value="UniProtKB-SubCell"/>
</dbReference>
<keyword evidence="6 8" id="KW-0472">Membrane</keyword>
<dbReference type="Pfam" id="PF07690">
    <property type="entry name" value="MFS_1"/>
    <property type="match status" value="1"/>
</dbReference>
<accession>A0A8E2JBJ5</accession>
<feature type="transmembrane region" description="Helical" evidence="8">
    <location>
        <begin position="205"/>
        <end position="228"/>
    </location>
</feature>
<feature type="transmembrane region" description="Helical" evidence="8">
    <location>
        <begin position="176"/>
        <end position="198"/>
    </location>
</feature>
<sequence length="469" mass="50129">MASTDNAENITSMYDLKTDPENAAQPESDLSGETERDPEDARGLNIGHKLGDATKLEDAGLPNGGAAAWLVVLGAWCCSFSSPGWINTATRWTNSNALPPGVGSFQQYYEVGPLKDYSSSTIAWIPSLQLFFLFALGLVVGIIFDNYGPRPLIIGGTLLHVFGLMMASLAKTYYQFILSQGVCSAIGVASLACISTWFSKKRGAAMGIMVTGSSVGGVIFPIMISRMIQSTGYPWTMRTAAFLILGLQIIAILTVHPRTKPVPKNMTAGRFAAPFREFPFVMLLLGIFVLTYGIFVPIVYLAVQGSQEAQMSEEMAQYLVSIFNAASLFGRLAAGYSADTIGRWNMFIIACSLSGISVFAVWIPAKDSFIAIGFAIMFGFTSGAFIGLSGALPISVSPLPETGYRLGLVLLAISIPALTLAPTGGAILQNSANGWLDVKIFGGVMCLAASAIVLVSRLLYTEKKLFKVF</sequence>
<evidence type="ECO:0000256" key="8">
    <source>
        <dbReference type="SAM" id="Phobius"/>
    </source>
</evidence>
<keyword evidence="4 8" id="KW-0812">Transmembrane</keyword>
<dbReference type="InterPro" id="IPR011701">
    <property type="entry name" value="MFS"/>
</dbReference>
<dbReference type="InterPro" id="IPR036259">
    <property type="entry name" value="MFS_trans_sf"/>
</dbReference>
<dbReference type="AlphaFoldDB" id="A0A8E2JBJ5"/>
<feature type="transmembrane region" description="Helical" evidence="8">
    <location>
        <begin position="406"/>
        <end position="428"/>
    </location>
</feature>
<dbReference type="EMBL" id="KV745207">
    <property type="protein sequence ID" value="OCK76484.1"/>
    <property type="molecule type" value="Genomic_DNA"/>
</dbReference>
<dbReference type="Gene3D" id="1.20.1250.20">
    <property type="entry name" value="MFS general substrate transporter like domains"/>
    <property type="match status" value="2"/>
</dbReference>
<dbReference type="InterPro" id="IPR050327">
    <property type="entry name" value="Proton-linked_MCT"/>
</dbReference>
<feature type="transmembrane region" description="Helical" evidence="8">
    <location>
        <begin position="122"/>
        <end position="144"/>
    </location>
</feature>